<name>A0A380FMM5_STAGA</name>
<proteinExistence type="predicted"/>
<evidence type="ECO:0000313" key="1">
    <source>
        <dbReference type="EMBL" id="SUM34711.1"/>
    </source>
</evidence>
<dbReference type="AlphaFoldDB" id="A0A380FMM5"/>
<reference evidence="1 2" key="1">
    <citation type="submission" date="2018-06" db="EMBL/GenBank/DDBJ databases">
        <authorList>
            <consortium name="Pathogen Informatics"/>
            <person name="Doyle S."/>
        </authorList>
    </citation>
    <scope>NUCLEOTIDE SEQUENCE [LARGE SCALE GENOMIC DNA]</scope>
    <source>
        <strain evidence="1 2">NCTC12195</strain>
    </source>
</reference>
<gene>
    <name evidence="1" type="ORF">NCTC12195_04238</name>
</gene>
<protein>
    <submittedName>
        <fullName evidence="1">Transcriptional regulator</fullName>
    </submittedName>
</protein>
<sequence>MCHMLIMIKQGSGVGYKLIKSATSDLSLMNKHYMYEPLMYLYQFLKPFINKPLALENNLLAVKDKYCTHLLLFNSTEHTISPQNAEKVHFYLSRYHYNVDYIYTNFKS</sequence>
<dbReference type="EMBL" id="UHDK01000001">
    <property type="protein sequence ID" value="SUM34711.1"/>
    <property type="molecule type" value="Genomic_DNA"/>
</dbReference>
<evidence type="ECO:0000313" key="2">
    <source>
        <dbReference type="Proteomes" id="UP000255277"/>
    </source>
</evidence>
<accession>A0A380FMM5</accession>
<organism evidence="1 2">
    <name type="scientific">Staphylococcus gallinarum</name>
    <dbReference type="NCBI Taxonomy" id="1293"/>
    <lineage>
        <taxon>Bacteria</taxon>
        <taxon>Bacillati</taxon>
        <taxon>Bacillota</taxon>
        <taxon>Bacilli</taxon>
        <taxon>Bacillales</taxon>
        <taxon>Staphylococcaceae</taxon>
        <taxon>Staphylococcus</taxon>
    </lineage>
</organism>
<dbReference type="Proteomes" id="UP000255277">
    <property type="component" value="Unassembled WGS sequence"/>
</dbReference>